<keyword evidence="3" id="KW-0964">Secreted</keyword>
<keyword evidence="5" id="KW-0677">Repeat</keyword>
<organism evidence="9 10">
    <name type="scientific">Rhodobium orientis</name>
    <dbReference type="NCBI Taxonomy" id="34017"/>
    <lineage>
        <taxon>Bacteria</taxon>
        <taxon>Pseudomonadati</taxon>
        <taxon>Pseudomonadota</taxon>
        <taxon>Alphaproteobacteria</taxon>
        <taxon>Hyphomicrobiales</taxon>
        <taxon>Rhodobiaceae</taxon>
        <taxon>Rhodobium</taxon>
    </lineage>
</organism>
<dbReference type="GO" id="GO:0090729">
    <property type="term" value="F:toxin activity"/>
    <property type="evidence" value="ECO:0007669"/>
    <property type="project" value="UniProtKB-KW"/>
</dbReference>
<feature type="region of interest" description="Disordered" evidence="8">
    <location>
        <begin position="388"/>
        <end position="408"/>
    </location>
</feature>
<evidence type="ECO:0000256" key="8">
    <source>
        <dbReference type="SAM" id="MobiDB-lite"/>
    </source>
</evidence>
<dbReference type="InterPro" id="IPR011049">
    <property type="entry name" value="Serralysin-like_metalloprot_C"/>
</dbReference>
<dbReference type="PRINTS" id="PR01488">
    <property type="entry name" value="RTXTOXINA"/>
</dbReference>
<evidence type="ECO:0000256" key="4">
    <source>
        <dbReference type="ARBA" id="ARBA00022656"/>
    </source>
</evidence>
<protein>
    <recommendedName>
        <fullName evidence="11">Calcium-binding protein</fullName>
    </recommendedName>
</protein>
<keyword evidence="6" id="KW-0843">Virulence</keyword>
<dbReference type="RefSeq" id="WP_111435834.1">
    <property type="nucleotide sequence ID" value="NZ_JACIGG010000002.1"/>
</dbReference>
<dbReference type="PANTHER" id="PTHR38340:SF1">
    <property type="entry name" value="S-LAYER PROTEIN"/>
    <property type="match status" value="1"/>
</dbReference>
<dbReference type="SUPFAM" id="SSF51120">
    <property type="entry name" value="beta-Roll"/>
    <property type="match status" value="5"/>
</dbReference>
<accession>A0A327JGE5</accession>
<dbReference type="GO" id="GO:0005576">
    <property type="term" value="C:extracellular region"/>
    <property type="evidence" value="ECO:0007669"/>
    <property type="project" value="UniProtKB-SubCell"/>
</dbReference>
<evidence type="ECO:0000313" key="9">
    <source>
        <dbReference type="EMBL" id="RAI25399.1"/>
    </source>
</evidence>
<evidence type="ECO:0008006" key="11">
    <source>
        <dbReference type="Google" id="ProtNLM"/>
    </source>
</evidence>
<sequence length="933" mass="94290">MGTNFTASDEILVNTETTGAQYTPAMTTLDDGGWVIVWTSIDQDGNGGGVYLQRYAADGTAVGTETRVNTETSASQYARDVAILDDGGWIVTWTSQNQDGSRSGVYQQRYDADGDTVGVETQVNTTTIDNQTNPSVTGLADGGWIVAFAMTSEYGSSRGLFQQRYDADGDPVGGETMLVDYADGAVTSPVVSHLDDGGWIAAWNLLQQPGNQWFIRAQRFDADGDAVGDIVQIDPPWGESYSGQAITTLADGGWVVTWSIEKNYDGVAIAQQRFDANGNAVGGVTEVGTGENTVSPSVTALADGGWVVTWTEWDDDTKYDIFAQRFDANGTEVGGKMAVNTTTADWQTSPDVTALPDGGFVISWASDEQDGDANGVYQRTFGAPIIGDDNGNALTGGEGDDPIKGGDGNDTLNGGAGADTMTGGAGNDVFIVDDSGDRAFGGSGTDQVFASASFSLSDGTENLTLTGVGNINGTGNGAANKIIGNGGNNRLNGNGGNDLLVGNSGNDTLNGGSGRDTMAGGQGNDVYVVDNSGDRVFGGGGHDRVIAAVSFNLSGDTEDLRLTGSGNINGTGNGGANTITGNGGSNRLNGNGGNDLLVGNSGNDTLNGGSGRDTMAGGQGNDVYVVDNSGDRVFGGGGHDRVIASVSFNLSGDTEDLRLTGSGNINGAGNGGANVIAGNGGANVIAGNGGSDLLFGGGGSDKLFGGSGADTLRGNGGNDFLSGGGQNDAMIGGGGSDFLKGNGGKDYLSGGGQNDKLAGGSGNDVLQGGSGSDKLFGGGQNDRLFGGNHNDLLNGGAGADSLNGQGGKDYLSGGGQNDVLFGGGGSDRLSGGSGNDRINGGGGDDTAIFKGGIGRYEVTEIGGGRIKVVDTKGAFGTDILSNVEKLQFGSKVFKAGKAVELAEQTNALAQADDANHDLGLNVHHLLHHDDFLI</sequence>
<gene>
    <name evidence="9" type="ORF">CH339_18280</name>
</gene>
<comment type="subcellular location">
    <subcellularLocation>
        <location evidence="1">Membrane</location>
    </subcellularLocation>
    <subcellularLocation>
        <location evidence="2">Secreted</location>
    </subcellularLocation>
</comment>
<dbReference type="PANTHER" id="PTHR38340">
    <property type="entry name" value="S-LAYER PROTEIN"/>
    <property type="match status" value="1"/>
</dbReference>
<dbReference type="InterPro" id="IPR003995">
    <property type="entry name" value="RTX_toxin_determinant-A"/>
</dbReference>
<reference evidence="9 10" key="1">
    <citation type="submission" date="2017-07" db="EMBL/GenBank/DDBJ databases">
        <title>Draft Genome Sequences of Select Purple Nonsulfur Bacteria.</title>
        <authorList>
            <person name="Lasarre B."/>
            <person name="Mckinlay J.B."/>
        </authorList>
    </citation>
    <scope>NUCLEOTIDE SEQUENCE [LARGE SCALE GENOMIC DNA]</scope>
    <source>
        <strain evidence="9 10">DSM 11290</strain>
    </source>
</reference>
<comment type="caution">
    <text evidence="9">The sequence shown here is derived from an EMBL/GenBank/DDBJ whole genome shotgun (WGS) entry which is preliminary data.</text>
</comment>
<dbReference type="InterPro" id="IPR018511">
    <property type="entry name" value="Hemolysin-typ_Ca-bd_CS"/>
</dbReference>
<dbReference type="Proteomes" id="UP000249299">
    <property type="component" value="Unassembled WGS sequence"/>
</dbReference>
<keyword evidence="4" id="KW-0800">Toxin</keyword>
<dbReference type="GO" id="GO:0016020">
    <property type="term" value="C:membrane"/>
    <property type="evidence" value="ECO:0007669"/>
    <property type="project" value="UniProtKB-SubCell"/>
</dbReference>
<feature type="region of interest" description="Disordered" evidence="8">
    <location>
        <begin position="822"/>
        <end position="841"/>
    </location>
</feature>
<proteinExistence type="predicted"/>
<dbReference type="OrthoDB" id="9773411at2"/>
<dbReference type="GO" id="GO:0005509">
    <property type="term" value="F:calcium ion binding"/>
    <property type="evidence" value="ECO:0007669"/>
    <property type="project" value="InterPro"/>
</dbReference>
<dbReference type="AlphaFoldDB" id="A0A327JGE5"/>
<evidence type="ECO:0000256" key="7">
    <source>
        <dbReference type="ARBA" id="ARBA00023136"/>
    </source>
</evidence>
<dbReference type="PROSITE" id="PS00330">
    <property type="entry name" value="HEMOLYSIN_CALCIUM"/>
    <property type="match status" value="8"/>
</dbReference>
<evidence type="ECO:0000256" key="6">
    <source>
        <dbReference type="ARBA" id="ARBA00023026"/>
    </source>
</evidence>
<keyword evidence="7" id="KW-0472">Membrane</keyword>
<evidence type="ECO:0000256" key="3">
    <source>
        <dbReference type="ARBA" id="ARBA00022525"/>
    </source>
</evidence>
<evidence type="ECO:0000313" key="10">
    <source>
        <dbReference type="Proteomes" id="UP000249299"/>
    </source>
</evidence>
<keyword evidence="10" id="KW-1185">Reference proteome</keyword>
<dbReference type="Pfam" id="PF00353">
    <property type="entry name" value="HemolysinCabind"/>
    <property type="match status" value="7"/>
</dbReference>
<dbReference type="Gene3D" id="2.150.10.10">
    <property type="entry name" value="Serralysin-like metalloprotease, C-terminal"/>
    <property type="match status" value="5"/>
</dbReference>
<dbReference type="PRINTS" id="PR00313">
    <property type="entry name" value="CABNDNGRPT"/>
</dbReference>
<evidence type="ECO:0000256" key="2">
    <source>
        <dbReference type="ARBA" id="ARBA00004613"/>
    </source>
</evidence>
<feature type="region of interest" description="Disordered" evidence="8">
    <location>
        <begin position="750"/>
        <end position="779"/>
    </location>
</feature>
<feature type="compositionally biased region" description="Gly residues" evidence="8">
    <location>
        <begin position="768"/>
        <end position="779"/>
    </location>
</feature>
<dbReference type="EMBL" id="NPEV01000048">
    <property type="protein sequence ID" value="RAI25399.1"/>
    <property type="molecule type" value="Genomic_DNA"/>
</dbReference>
<dbReference type="InterPro" id="IPR050557">
    <property type="entry name" value="RTX_toxin/Mannuronan_C5-epim"/>
</dbReference>
<name>A0A327JGE5_9HYPH</name>
<evidence type="ECO:0000256" key="5">
    <source>
        <dbReference type="ARBA" id="ARBA00022737"/>
    </source>
</evidence>
<dbReference type="InterPro" id="IPR001343">
    <property type="entry name" value="Hemolysn_Ca-bd"/>
</dbReference>
<evidence type="ECO:0000256" key="1">
    <source>
        <dbReference type="ARBA" id="ARBA00004370"/>
    </source>
</evidence>